<organism evidence="8 9">
    <name type="scientific">Paramecium pentaurelia</name>
    <dbReference type="NCBI Taxonomy" id="43138"/>
    <lineage>
        <taxon>Eukaryota</taxon>
        <taxon>Sar</taxon>
        <taxon>Alveolata</taxon>
        <taxon>Ciliophora</taxon>
        <taxon>Intramacronucleata</taxon>
        <taxon>Oligohymenophorea</taxon>
        <taxon>Peniculida</taxon>
        <taxon>Parameciidae</taxon>
        <taxon>Paramecium</taxon>
    </lineage>
</organism>
<evidence type="ECO:0000313" key="8">
    <source>
        <dbReference type="EMBL" id="CAD8167468.1"/>
    </source>
</evidence>
<evidence type="ECO:0000256" key="1">
    <source>
        <dbReference type="ARBA" id="ARBA00004138"/>
    </source>
</evidence>
<dbReference type="Pfam" id="PF13864">
    <property type="entry name" value="Enkurin"/>
    <property type="match status" value="1"/>
</dbReference>
<proteinExistence type="predicted"/>
<evidence type="ECO:0000256" key="5">
    <source>
        <dbReference type="ARBA" id="ARBA00023273"/>
    </source>
</evidence>
<dbReference type="GO" id="GO:0005516">
    <property type="term" value="F:calmodulin binding"/>
    <property type="evidence" value="ECO:0007669"/>
    <property type="project" value="TreeGrafter"/>
</dbReference>
<comment type="caution">
    <text evidence="8">The sequence shown here is derived from an EMBL/GenBank/DDBJ whole genome shotgun (WGS) entry which is preliminary data.</text>
</comment>
<keyword evidence="4" id="KW-0206">Cytoskeleton</keyword>
<dbReference type="GO" id="GO:0005929">
    <property type="term" value="C:cilium"/>
    <property type="evidence" value="ECO:0007669"/>
    <property type="project" value="UniProtKB-SubCell"/>
</dbReference>
<dbReference type="PANTHER" id="PTHR21490:SF0">
    <property type="entry name" value="ENKURIN"/>
    <property type="match status" value="1"/>
</dbReference>
<evidence type="ECO:0000256" key="6">
    <source>
        <dbReference type="SAM" id="Coils"/>
    </source>
</evidence>
<feature type="coiled-coil region" evidence="6">
    <location>
        <begin position="237"/>
        <end position="264"/>
    </location>
</feature>
<comment type="subcellular location">
    <subcellularLocation>
        <location evidence="1">Cell projection</location>
        <location evidence="1">Cilium</location>
    </subcellularLocation>
    <subcellularLocation>
        <location evidence="2">Cytoplasm</location>
        <location evidence="2">Cytoskeleton</location>
    </subcellularLocation>
</comment>
<evidence type="ECO:0000256" key="3">
    <source>
        <dbReference type="ARBA" id="ARBA00022490"/>
    </source>
</evidence>
<evidence type="ECO:0000256" key="4">
    <source>
        <dbReference type="ARBA" id="ARBA00023212"/>
    </source>
</evidence>
<dbReference type="InterPro" id="IPR027012">
    <property type="entry name" value="Enkurin_dom"/>
</dbReference>
<sequence length="270" mass="32154">MLHYLKKSLEKIEKNYCFFLIYIHLLSSKISFKISFSHSKKTQTFFQINNISGSYNVSKGRYAMENGIIGKTKTCFNITLLIEQLSPIRSKIIGTNKLEDWIQKGSFLQDHNHTHKYKVKPSVPKSAEQPLMNLHTKQNYIETNKIYTILATPRKPKKQIDWLNKQTYGKTPHYLNKIKESISQSFRQQQENDANQKNQLKLLSQSEVHQIREGLKQKYDFINFEYQKHSHLKTFDIVSLKRRQIQYERELDQLEKDMEKINKNYVYVIK</sequence>
<dbReference type="EMBL" id="CAJJDO010000047">
    <property type="protein sequence ID" value="CAD8167468.1"/>
    <property type="molecule type" value="Genomic_DNA"/>
</dbReference>
<protein>
    <recommendedName>
        <fullName evidence="7">Enkurin domain-containing protein</fullName>
    </recommendedName>
</protein>
<keyword evidence="6" id="KW-0175">Coiled coil</keyword>
<feature type="domain" description="Enkurin" evidence="7">
    <location>
        <begin position="175"/>
        <end position="269"/>
    </location>
</feature>
<dbReference type="InterPro" id="IPR052102">
    <property type="entry name" value="Enkurin_domain-protein"/>
</dbReference>
<dbReference type="PROSITE" id="PS51665">
    <property type="entry name" value="ENKURIN"/>
    <property type="match status" value="1"/>
</dbReference>
<dbReference type="GO" id="GO:0005856">
    <property type="term" value="C:cytoskeleton"/>
    <property type="evidence" value="ECO:0007669"/>
    <property type="project" value="UniProtKB-SubCell"/>
</dbReference>
<evidence type="ECO:0000256" key="2">
    <source>
        <dbReference type="ARBA" id="ARBA00004245"/>
    </source>
</evidence>
<dbReference type="Proteomes" id="UP000689195">
    <property type="component" value="Unassembled WGS sequence"/>
</dbReference>
<keyword evidence="9" id="KW-1185">Reference proteome</keyword>
<reference evidence="8" key="1">
    <citation type="submission" date="2021-01" db="EMBL/GenBank/DDBJ databases">
        <authorList>
            <consortium name="Genoscope - CEA"/>
            <person name="William W."/>
        </authorList>
    </citation>
    <scope>NUCLEOTIDE SEQUENCE</scope>
</reference>
<dbReference type="OrthoDB" id="2123594at2759"/>
<evidence type="ECO:0000313" key="9">
    <source>
        <dbReference type="Proteomes" id="UP000689195"/>
    </source>
</evidence>
<keyword evidence="5" id="KW-0966">Cell projection</keyword>
<name>A0A8S1UQJ4_9CILI</name>
<keyword evidence="3" id="KW-0963">Cytoplasm</keyword>
<gene>
    <name evidence="8" type="ORF">PPENT_87.1.T0470134</name>
</gene>
<accession>A0A8S1UQJ4</accession>
<dbReference type="AlphaFoldDB" id="A0A8S1UQJ4"/>
<dbReference type="PANTHER" id="PTHR21490">
    <property type="entry name" value="ENKURIN-RELATED"/>
    <property type="match status" value="1"/>
</dbReference>
<evidence type="ECO:0000259" key="7">
    <source>
        <dbReference type="PROSITE" id="PS51665"/>
    </source>
</evidence>